<sequence>MVFNTGSVVILDGRIRVYSGGLGVDCGTRMVFNTGSVVILDGRIRVYSGGVGVDCGYNKQEGGSSNRPISERFQSALEATKQRRLTSLSSFQDRIDAIKPESATPMFMVGLILGERLSNECAISTVTSRKTGARVYALQEDMALLSDS</sequence>
<proteinExistence type="predicted"/>
<evidence type="ECO:0000313" key="2">
    <source>
        <dbReference type="Proteomes" id="UP000838412"/>
    </source>
</evidence>
<dbReference type="Proteomes" id="UP000838412">
    <property type="component" value="Chromosome 1"/>
</dbReference>
<evidence type="ECO:0000313" key="1">
    <source>
        <dbReference type="EMBL" id="CAH1233354.1"/>
    </source>
</evidence>
<reference evidence="1" key="1">
    <citation type="submission" date="2022-01" db="EMBL/GenBank/DDBJ databases">
        <authorList>
            <person name="Braso-Vives M."/>
        </authorList>
    </citation>
    <scope>NUCLEOTIDE SEQUENCE</scope>
</reference>
<dbReference type="AlphaFoldDB" id="A0A8J9YLS1"/>
<name>A0A8J9YLS1_BRALA</name>
<organism evidence="1 2">
    <name type="scientific">Branchiostoma lanceolatum</name>
    <name type="common">Common lancelet</name>
    <name type="synonym">Amphioxus lanceolatum</name>
    <dbReference type="NCBI Taxonomy" id="7740"/>
    <lineage>
        <taxon>Eukaryota</taxon>
        <taxon>Metazoa</taxon>
        <taxon>Chordata</taxon>
        <taxon>Cephalochordata</taxon>
        <taxon>Leptocardii</taxon>
        <taxon>Amphioxiformes</taxon>
        <taxon>Branchiostomatidae</taxon>
        <taxon>Branchiostoma</taxon>
    </lineage>
</organism>
<gene>
    <name evidence="1" type="primary">Hypp693</name>
    <name evidence="1" type="ORF">BLAG_LOCUS2135</name>
</gene>
<dbReference type="OrthoDB" id="10155344at2759"/>
<protein>
    <submittedName>
        <fullName evidence="1">Hypp693 protein</fullName>
    </submittedName>
</protein>
<keyword evidence="2" id="KW-1185">Reference proteome</keyword>
<accession>A0A8J9YLS1</accession>
<dbReference type="EMBL" id="OV696686">
    <property type="protein sequence ID" value="CAH1233354.1"/>
    <property type="molecule type" value="Genomic_DNA"/>
</dbReference>